<dbReference type="Proteomes" id="UP001161160">
    <property type="component" value="Unassembled WGS sequence"/>
</dbReference>
<dbReference type="EMBL" id="JARXYA010000006">
    <property type="protein sequence ID" value="MDH6504183.1"/>
    <property type="molecule type" value="Genomic_DNA"/>
</dbReference>
<keyword evidence="3" id="KW-1185">Reference proteome</keyword>
<dbReference type="Gene3D" id="3.30.750.24">
    <property type="entry name" value="STAS domain"/>
    <property type="match status" value="1"/>
</dbReference>
<comment type="caution">
    <text evidence="2">The sequence shown here is derived from an EMBL/GenBank/DDBJ whole genome shotgun (WGS) entry which is preliminary data.</text>
</comment>
<reference evidence="2" key="1">
    <citation type="submission" date="2023-04" db="EMBL/GenBank/DDBJ databases">
        <title>Genome Encyclopedia of Bacteria and Archaea VI: Functional Genomics of Type Strains.</title>
        <authorList>
            <person name="Whitman W."/>
        </authorList>
    </citation>
    <scope>NUCLEOTIDE SEQUENCE</scope>
    <source>
        <strain evidence="2">Enz.4-51</strain>
    </source>
</reference>
<protein>
    <submittedName>
        <fullName evidence="2">Phospholipid transport system transporter-binding protein</fullName>
    </submittedName>
</protein>
<sequence length="85" mass="9398">MPFLLPSTVTHETALHLEKEGLLNLPALATVDCSHLNNFDSSVLTVLISWQTRLRAKHQQLLITNVPEKLRVLAGVYGILTLLGL</sequence>
<dbReference type="InterPro" id="IPR058548">
    <property type="entry name" value="MlaB-like_STAS"/>
</dbReference>
<dbReference type="PROSITE" id="PS50801">
    <property type="entry name" value="STAS"/>
    <property type="match status" value="1"/>
</dbReference>
<dbReference type="Pfam" id="PF13466">
    <property type="entry name" value="STAS_2"/>
    <property type="match status" value="1"/>
</dbReference>
<dbReference type="InterPro" id="IPR036513">
    <property type="entry name" value="STAS_dom_sf"/>
</dbReference>
<dbReference type="InterPro" id="IPR002645">
    <property type="entry name" value="STAS_dom"/>
</dbReference>
<evidence type="ECO:0000313" key="3">
    <source>
        <dbReference type="Proteomes" id="UP001161160"/>
    </source>
</evidence>
<dbReference type="AlphaFoldDB" id="A0AA43MAH9"/>
<name>A0AA43MAH9_9BURK</name>
<dbReference type="SUPFAM" id="SSF52091">
    <property type="entry name" value="SpoIIaa-like"/>
    <property type="match status" value="1"/>
</dbReference>
<accession>A0AA43MAH9</accession>
<organism evidence="2 3">
    <name type="scientific">Polynucleobacter sphagniphilus</name>
    <dbReference type="NCBI Taxonomy" id="1743169"/>
    <lineage>
        <taxon>Bacteria</taxon>
        <taxon>Pseudomonadati</taxon>
        <taxon>Pseudomonadota</taxon>
        <taxon>Betaproteobacteria</taxon>
        <taxon>Burkholderiales</taxon>
        <taxon>Burkholderiaceae</taxon>
        <taxon>Polynucleobacter</taxon>
    </lineage>
</organism>
<gene>
    <name evidence="2" type="ORF">M2127_001488</name>
</gene>
<feature type="domain" description="STAS" evidence="1">
    <location>
        <begin position="31"/>
        <end position="85"/>
    </location>
</feature>
<evidence type="ECO:0000259" key="1">
    <source>
        <dbReference type="PROSITE" id="PS50801"/>
    </source>
</evidence>
<evidence type="ECO:0000313" key="2">
    <source>
        <dbReference type="EMBL" id="MDH6504183.1"/>
    </source>
</evidence>
<proteinExistence type="predicted"/>